<keyword evidence="4" id="KW-1185">Reference proteome</keyword>
<proteinExistence type="predicted"/>
<dbReference type="EMBL" id="JAWQEG010004836">
    <property type="protein sequence ID" value="KAK3860032.1"/>
    <property type="molecule type" value="Genomic_DNA"/>
</dbReference>
<keyword evidence="1" id="KW-0539">Nucleus</keyword>
<dbReference type="GO" id="GO:0005634">
    <property type="term" value="C:nucleus"/>
    <property type="evidence" value="ECO:0007669"/>
    <property type="project" value="UniProtKB-UniRule"/>
</dbReference>
<evidence type="ECO:0000313" key="4">
    <source>
        <dbReference type="Proteomes" id="UP001286313"/>
    </source>
</evidence>
<dbReference type="Gene3D" id="1.10.30.10">
    <property type="entry name" value="High mobility group box domain"/>
    <property type="match status" value="1"/>
</dbReference>
<organism evidence="3 4">
    <name type="scientific">Petrolisthes cinctipes</name>
    <name type="common">Flat porcelain crab</name>
    <dbReference type="NCBI Taxonomy" id="88211"/>
    <lineage>
        <taxon>Eukaryota</taxon>
        <taxon>Metazoa</taxon>
        <taxon>Ecdysozoa</taxon>
        <taxon>Arthropoda</taxon>
        <taxon>Crustacea</taxon>
        <taxon>Multicrustacea</taxon>
        <taxon>Malacostraca</taxon>
        <taxon>Eumalacostraca</taxon>
        <taxon>Eucarida</taxon>
        <taxon>Decapoda</taxon>
        <taxon>Pleocyemata</taxon>
        <taxon>Anomura</taxon>
        <taxon>Galatheoidea</taxon>
        <taxon>Porcellanidae</taxon>
        <taxon>Petrolisthes</taxon>
    </lineage>
</organism>
<dbReference type="PROSITE" id="PS50118">
    <property type="entry name" value="HMG_BOX_2"/>
    <property type="match status" value="1"/>
</dbReference>
<evidence type="ECO:0000259" key="2">
    <source>
        <dbReference type="PROSITE" id="PS50118"/>
    </source>
</evidence>
<feature type="DNA-binding region" description="HMG box" evidence="1">
    <location>
        <begin position="151"/>
        <end position="213"/>
    </location>
</feature>
<dbReference type="Proteomes" id="UP001286313">
    <property type="component" value="Unassembled WGS sequence"/>
</dbReference>
<feature type="domain" description="HMG box" evidence="2">
    <location>
        <begin position="151"/>
        <end position="213"/>
    </location>
</feature>
<dbReference type="Pfam" id="PF09011">
    <property type="entry name" value="HMG_box_2"/>
    <property type="match status" value="1"/>
</dbReference>
<dbReference type="InterPro" id="IPR009071">
    <property type="entry name" value="HMG_box_dom"/>
</dbReference>
<evidence type="ECO:0000313" key="3">
    <source>
        <dbReference type="EMBL" id="KAK3860032.1"/>
    </source>
</evidence>
<name>A0AAE1JXS7_PETCI</name>
<protein>
    <recommendedName>
        <fullName evidence="2">HMG box domain-containing protein</fullName>
    </recommendedName>
</protein>
<dbReference type="AlphaFoldDB" id="A0AAE1JXS7"/>
<dbReference type="InterPro" id="IPR036910">
    <property type="entry name" value="HMG_box_dom_sf"/>
</dbReference>
<reference evidence="3" key="1">
    <citation type="submission" date="2023-10" db="EMBL/GenBank/DDBJ databases">
        <title>Genome assemblies of two species of porcelain crab, Petrolisthes cinctipes and Petrolisthes manimaculis (Anomura: Porcellanidae).</title>
        <authorList>
            <person name="Angst P."/>
        </authorList>
    </citation>
    <scope>NUCLEOTIDE SEQUENCE</scope>
    <source>
        <strain evidence="3">PB745_01</strain>
        <tissue evidence="3">Gill</tissue>
    </source>
</reference>
<gene>
    <name evidence="3" type="ORF">Pcinc_033882</name>
</gene>
<dbReference type="SUPFAM" id="SSF47095">
    <property type="entry name" value="HMG-box"/>
    <property type="match status" value="1"/>
</dbReference>
<sequence length="246" mass="29538">MFTNSILIFRHNNNLWKTTQDITQLLVVMMTRRIFSSDLPDTAEDKSTMSYTRFLRHHRIQLENTHPHISYPAIVRKTIRMWRDQSLKKNKETNNTKTITTSQTNINNNNPSVSLNEFRMRDPTRENKCGYLAENDTRTMRRRKRISTEKPKCPGNAFTLFLSSQLQGNRKLKDYLYESSLAWNHLSEEEKEIYYEKSRTLHLQYQTQLDHWEKKMRRRGRKDLVTNHLELTAWRDENNTTIDEIL</sequence>
<accession>A0AAE1JXS7</accession>
<keyword evidence="1" id="KW-0238">DNA-binding</keyword>
<evidence type="ECO:0000256" key="1">
    <source>
        <dbReference type="PROSITE-ProRule" id="PRU00267"/>
    </source>
</evidence>
<dbReference type="GO" id="GO:0003677">
    <property type="term" value="F:DNA binding"/>
    <property type="evidence" value="ECO:0007669"/>
    <property type="project" value="UniProtKB-UniRule"/>
</dbReference>
<comment type="caution">
    <text evidence="3">The sequence shown here is derived from an EMBL/GenBank/DDBJ whole genome shotgun (WGS) entry which is preliminary data.</text>
</comment>